<dbReference type="Proteomes" id="UP000016568">
    <property type="component" value="Unassembled WGS sequence"/>
</dbReference>
<sequence>MKRLGLMVQIRFVQWQLTPAEADVALFALKGCDVAEIAALRATAAGTVRAQLARIYAKAGVTSHTALLALFVEELIDTSLLRAARREGENDA</sequence>
<dbReference type="SUPFAM" id="SSF46894">
    <property type="entry name" value="C-terminal effector domain of the bipartite response regulators"/>
    <property type="match status" value="1"/>
</dbReference>
<gene>
    <name evidence="2" type="ORF">NT2_12_01470</name>
</gene>
<dbReference type="Gene3D" id="1.10.10.10">
    <property type="entry name" value="Winged helix-like DNA-binding domain superfamily/Winged helix DNA-binding domain"/>
    <property type="match status" value="1"/>
</dbReference>
<name>U2ZZT7_9SPHN</name>
<dbReference type="GO" id="GO:0006355">
    <property type="term" value="P:regulation of DNA-templated transcription"/>
    <property type="evidence" value="ECO:0007669"/>
    <property type="project" value="InterPro"/>
</dbReference>
<evidence type="ECO:0000313" key="2">
    <source>
        <dbReference type="EMBL" id="GAD50889.1"/>
    </source>
</evidence>
<dbReference type="EMBL" id="BASZ01000012">
    <property type="protein sequence ID" value="GAD50889.1"/>
    <property type="molecule type" value="Genomic_DNA"/>
</dbReference>
<feature type="domain" description="HTH luxR-type" evidence="1">
    <location>
        <begin position="14"/>
        <end position="71"/>
    </location>
</feature>
<dbReference type="InterPro" id="IPR036388">
    <property type="entry name" value="WH-like_DNA-bd_sf"/>
</dbReference>
<reference evidence="2 3" key="1">
    <citation type="submission" date="2013-09" db="EMBL/GenBank/DDBJ databases">
        <title>Whole genome shotgun sequence of Novosphingobium tardaugens NBRC 16725.</title>
        <authorList>
            <person name="Isaki S."/>
            <person name="Hosoyama A."/>
            <person name="Tsuchikane K."/>
            <person name="Katsumata H."/>
            <person name="Ando Y."/>
            <person name="Yamazaki S."/>
            <person name="Fujita N."/>
        </authorList>
    </citation>
    <scope>NUCLEOTIDE SEQUENCE [LARGE SCALE GENOMIC DNA]</scope>
    <source>
        <strain evidence="2 3">NBRC 16725</strain>
    </source>
</reference>
<organism evidence="2 3">
    <name type="scientific">Caenibius tardaugens NBRC 16725</name>
    <dbReference type="NCBI Taxonomy" id="1219035"/>
    <lineage>
        <taxon>Bacteria</taxon>
        <taxon>Pseudomonadati</taxon>
        <taxon>Pseudomonadota</taxon>
        <taxon>Alphaproteobacteria</taxon>
        <taxon>Sphingomonadales</taxon>
        <taxon>Erythrobacteraceae</taxon>
        <taxon>Caenibius</taxon>
    </lineage>
</organism>
<evidence type="ECO:0000259" key="1">
    <source>
        <dbReference type="SMART" id="SM00421"/>
    </source>
</evidence>
<dbReference type="SMART" id="SM00421">
    <property type="entry name" value="HTH_LUXR"/>
    <property type="match status" value="1"/>
</dbReference>
<protein>
    <recommendedName>
        <fullName evidence="1">HTH luxR-type domain-containing protein</fullName>
    </recommendedName>
</protein>
<comment type="caution">
    <text evidence="2">The sequence shown here is derived from an EMBL/GenBank/DDBJ whole genome shotgun (WGS) entry which is preliminary data.</text>
</comment>
<dbReference type="InterPro" id="IPR016032">
    <property type="entry name" value="Sig_transdc_resp-reg_C-effctor"/>
</dbReference>
<proteinExistence type="predicted"/>
<accession>U2ZZT7</accession>
<dbReference type="eggNOG" id="COG2771">
    <property type="taxonomic scope" value="Bacteria"/>
</dbReference>
<dbReference type="AlphaFoldDB" id="U2ZZT7"/>
<keyword evidence="3" id="KW-1185">Reference proteome</keyword>
<dbReference type="InterPro" id="IPR000792">
    <property type="entry name" value="Tscrpt_reg_LuxR_C"/>
</dbReference>
<dbReference type="GO" id="GO:0003677">
    <property type="term" value="F:DNA binding"/>
    <property type="evidence" value="ECO:0007669"/>
    <property type="project" value="InterPro"/>
</dbReference>
<evidence type="ECO:0000313" key="3">
    <source>
        <dbReference type="Proteomes" id="UP000016568"/>
    </source>
</evidence>